<protein>
    <submittedName>
        <fullName evidence="2">DUF4172 domain-containing protein</fullName>
    </submittedName>
</protein>
<dbReference type="InterPro" id="IPR025230">
    <property type="entry name" value="DUF4172"/>
</dbReference>
<accession>A0ABY9KEW1</accession>
<geneLocation type="plasmid" evidence="2 3">
    <name>unnamed1</name>
</geneLocation>
<evidence type="ECO:0000259" key="1">
    <source>
        <dbReference type="Pfam" id="PF13776"/>
    </source>
</evidence>
<proteinExistence type="predicted"/>
<keyword evidence="3" id="KW-1185">Reference proteome</keyword>
<evidence type="ECO:0000313" key="3">
    <source>
        <dbReference type="Proteomes" id="UP001225788"/>
    </source>
</evidence>
<organism evidence="2 3">
    <name type="scientific">Shinella oryzae</name>
    <dbReference type="NCBI Taxonomy" id="2871820"/>
    <lineage>
        <taxon>Bacteria</taxon>
        <taxon>Pseudomonadati</taxon>
        <taxon>Pseudomonadota</taxon>
        <taxon>Alphaproteobacteria</taxon>
        <taxon>Hyphomicrobiales</taxon>
        <taxon>Rhizobiaceae</taxon>
        <taxon>Shinella</taxon>
    </lineage>
</organism>
<sequence length="27" mass="3358">MKWNWQNPGWPNFRYDTASLVPLEYPF</sequence>
<dbReference type="Pfam" id="PF13776">
    <property type="entry name" value="DUF4172"/>
    <property type="match status" value="1"/>
</dbReference>
<keyword evidence="2" id="KW-0614">Plasmid</keyword>
<gene>
    <name evidence="2" type="ORF">Q9315_23880</name>
</gene>
<evidence type="ECO:0000313" key="2">
    <source>
        <dbReference type="EMBL" id="WLS06436.1"/>
    </source>
</evidence>
<reference evidence="2 3" key="1">
    <citation type="submission" date="2023-08" db="EMBL/GenBank/DDBJ databases">
        <title>Pathogen: clinical or host-associated sample.</title>
        <authorList>
            <person name="Hergert J."/>
            <person name="Casey R."/>
            <person name="Wagner J."/>
            <person name="Young E.L."/>
            <person name="Oakeson K.F."/>
        </authorList>
    </citation>
    <scope>NUCLEOTIDE SEQUENCE [LARGE SCALE GENOMIC DNA]</scope>
    <source>
        <strain evidence="2 3">UPHL-collab-2</strain>
        <plasmid evidence="2 3">unnamed1</plasmid>
    </source>
</reference>
<feature type="domain" description="DUF4172" evidence="1">
    <location>
        <begin position="3"/>
        <end position="25"/>
    </location>
</feature>
<name>A0ABY9KEW1_9HYPH</name>
<dbReference type="EMBL" id="CP132315">
    <property type="protein sequence ID" value="WLS06436.1"/>
    <property type="molecule type" value="Genomic_DNA"/>
</dbReference>
<dbReference type="Proteomes" id="UP001225788">
    <property type="component" value="Plasmid unnamed1"/>
</dbReference>
<dbReference type="RefSeq" id="WP_306162747.1">
    <property type="nucleotide sequence ID" value="NZ_CP132315.1"/>
</dbReference>